<dbReference type="Gene3D" id="3.90.1150.10">
    <property type="entry name" value="Aspartate Aminotransferase, domain 1"/>
    <property type="match status" value="1"/>
</dbReference>
<evidence type="ECO:0000259" key="5">
    <source>
        <dbReference type="Pfam" id="PF00155"/>
    </source>
</evidence>
<dbReference type="EC" id="2.6.1.57" evidence="6"/>
<comment type="cofactor">
    <cofactor evidence="1">
        <name>pyridoxal 5'-phosphate</name>
        <dbReference type="ChEBI" id="CHEBI:597326"/>
    </cofactor>
</comment>
<protein>
    <submittedName>
        <fullName evidence="6">Biosynthetic Aromatic amino acid aminotransferase beta</fullName>
        <ecNumber evidence="6">2.6.1.57</ecNumber>
    </submittedName>
</protein>
<evidence type="ECO:0000313" key="6">
    <source>
        <dbReference type="EMBL" id="VAW65452.1"/>
    </source>
</evidence>
<dbReference type="Pfam" id="PF00155">
    <property type="entry name" value="Aminotran_1_2"/>
    <property type="match status" value="1"/>
</dbReference>
<keyword evidence="2 6" id="KW-0032">Aminotransferase</keyword>
<dbReference type="SUPFAM" id="SSF53383">
    <property type="entry name" value="PLP-dependent transferases"/>
    <property type="match status" value="1"/>
</dbReference>
<dbReference type="PANTHER" id="PTHR43643:SF3">
    <property type="entry name" value="HISTIDINOL-PHOSPHATE AMINOTRANSFERASE"/>
    <property type="match status" value="1"/>
</dbReference>
<evidence type="ECO:0000256" key="2">
    <source>
        <dbReference type="ARBA" id="ARBA00022576"/>
    </source>
</evidence>
<dbReference type="GO" id="GO:0000105">
    <property type="term" value="P:L-histidine biosynthetic process"/>
    <property type="evidence" value="ECO:0007669"/>
    <property type="project" value="InterPro"/>
</dbReference>
<keyword evidence="4" id="KW-0663">Pyridoxal phosphate</keyword>
<dbReference type="GO" id="GO:0030170">
    <property type="term" value="F:pyridoxal phosphate binding"/>
    <property type="evidence" value="ECO:0007669"/>
    <property type="project" value="InterPro"/>
</dbReference>
<dbReference type="CDD" id="cd00609">
    <property type="entry name" value="AAT_like"/>
    <property type="match status" value="1"/>
</dbReference>
<dbReference type="Gene3D" id="3.40.640.10">
    <property type="entry name" value="Type I PLP-dependent aspartate aminotransferase-like (Major domain)"/>
    <property type="match status" value="1"/>
</dbReference>
<dbReference type="InterPro" id="IPR004839">
    <property type="entry name" value="Aminotransferase_I/II_large"/>
</dbReference>
<dbReference type="AlphaFoldDB" id="A0A3B0XQI3"/>
<proteinExistence type="inferred from homology"/>
<dbReference type="PANTHER" id="PTHR43643">
    <property type="entry name" value="HISTIDINOL-PHOSPHATE AMINOTRANSFERASE 2"/>
    <property type="match status" value="1"/>
</dbReference>
<dbReference type="InterPro" id="IPR050106">
    <property type="entry name" value="HistidinolP_aminotransfase"/>
</dbReference>
<feature type="domain" description="Aminotransferase class I/classII large" evidence="5">
    <location>
        <begin position="36"/>
        <end position="367"/>
    </location>
</feature>
<evidence type="ECO:0000256" key="1">
    <source>
        <dbReference type="ARBA" id="ARBA00001933"/>
    </source>
</evidence>
<reference evidence="6" key="1">
    <citation type="submission" date="2018-06" db="EMBL/GenBank/DDBJ databases">
        <authorList>
            <person name="Zhirakovskaya E."/>
        </authorList>
    </citation>
    <scope>NUCLEOTIDE SEQUENCE</scope>
</reference>
<dbReference type="InterPro" id="IPR015424">
    <property type="entry name" value="PyrdxlP-dep_Trfase"/>
</dbReference>
<evidence type="ECO:0000256" key="3">
    <source>
        <dbReference type="ARBA" id="ARBA00022679"/>
    </source>
</evidence>
<gene>
    <name evidence="6" type="ORF">MNBD_GAMMA10-2073</name>
</gene>
<accession>A0A3B0XQI3</accession>
<keyword evidence="3 6" id="KW-0808">Transferase</keyword>
<organism evidence="6">
    <name type="scientific">hydrothermal vent metagenome</name>
    <dbReference type="NCBI Taxonomy" id="652676"/>
    <lineage>
        <taxon>unclassified sequences</taxon>
        <taxon>metagenomes</taxon>
        <taxon>ecological metagenomes</taxon>
    </lineage>
</organism>
<dbReference type="GO" id="GO:0004400">
    <property type="term" value="F:histidinol-phosphate transaminase activity"/>
    <property type="evidence" value="ECO:0007669"/>
    <property type="project" value="InterPro"/>
</dbReference>
<dbReference type="InterPro" id="IPR015421">
    <property type="entry name" value="PyrdxlP-dep_Trfase_major"/>
</dbReference>
<dbReference type="HAMAP" id="MF_01023">
    <property type="entry name" value="HisC_aminotrans_2"/>
    <property type="match status" value="1"/>
</dbReference>
<dbReference type="InterPro" id="IPR005861">
    <property type="entry name" value="HisP_aminotrans"/>
</dbReference>
<dbReference type="EMBL" id="UOFJ01000180">
    <property type="protein sequence ID" value="VAW65452.1"/>
    <property type="molecule type" value="Genomic_DNA"/>
</dbReference>
<dbReference type="NCBIfam" id="TIGR01141">
    <property type="entry name" value="hisC"/>
    <property type="match status" value="1"/>
</dbReference>
<sequence>MNQFIKNAVPGVQALHPYQPGKPVETLERELGISNAIKLASNENPLGPSTHAMKAAQSVIADINYYPDGAGHKLCSALAEKHHVDTGCITLGNGSNDILELIGRAFLSAGSSAVYSQYSFAVYPLVVQATGAQARVARAFPANHSAQPYGHDLEAIAQLIDQSTRVVFIANPNNPTGTWFTPAELDGFLSKVDSNVVVVLDEAYYEYMPDELKPDSRTLLQQYKNLVITRTFSKIYGLAGLRIGYSVSHADIADILNRVRQPFNTNMPAQAAALAAIDDQAHVQSSVQLNTQGLKQYAKAFDQSGLEYIPSIANFIAVDLKRQAMPVYEKLLRKGVIVRPVASYNMPEHLRITIGTQAQNTRVLKALEQILKDEATDD</sequence>
<evidence type="ECO:0000256" key="4">
    <source>
        <dbReference type="ARBA" id="ARBA00022898"/>
    </source>
</evidence>
<name>A0A3B0XQI3_9ZZZZ</name>
<dbReference type="InterPro" id="IPR015422">
    <property type="entry name" value="PyrdxlP-dep_Trfase_small"/>
</dbReference>